<feature type="compositionally biased region" description="Polar residues" evidence="2">
    <location>
        <begin position="570"/>
        <end position="579"/>
    </location>
</feature>
<organism evidence="3 4">
    <name type="scientific">Parelaphostrongylus tenuis</name>
    <name type="common">Meningeal worm</name>
    <dbReference type="NCBI Taxonomy" id="148309"/>
    <lineage>
        <taxon>Eukaryota</taxon>
        <taxon>Metazoa</taxon>
        <taxon>Ecdysozoa</taxon>
        <taxon>Nematoda</taxon>
        <taxon>Chromadorea</taxon>
        <taxon>Rhabditida</taxon>
        <taxon>Rhabditina</taxon>
        <taxon>Rhabditomorpha</taxon>
        <taxon>Strongyloidea</taxon>
        <taxon>Metastrongylidae</taxon>
        <taxon>Parelaphostrongylus</taxon>
    </lineage>
</organism>
<name>A0AAD5N7X6_PARTN</name>
<evidence type="ECO:0000313" key="4">
    <source>
        <dbReference type="Proteomes" id="UP001196413"/>
    </source>
</evidence>
<comment type="caution">
    <text evidence="3">The sequence shown here is derived from an EMBL/GenBank/DDBJ whole genome shotgun (WGS) entry which is preliminary data.</text>
</comment>
<dbReference type="AlphaFoldDB" id="A0AAD5N7X6"/>
<proteinExistence type="predicted"/>
<feature type="region of interest" description="Disordered" evidence="2">
    <location>
        <begin position="287"/>
        <end position="381"/>
    </location>
</feature>
<feature type="region of interest" description="Disordered" evidence="2">
    <location>
        <begin position="565"/>
        <end position="599"/>
    </location>
</feature>
<feature type="coiled-coil region" evidence="1">
    <location>
        <begin position="229"/>
        <end position="256"/>
    </location>
</feature>
<evidence type="ECO:0000256" key="1">
    <source>
        <dbReference type="SAM" id="Coils"/>
    </source>
</evidence>
<evidence type="ECO:0000313" key="3">
    <source>
        <dbReference type="EMBL" id="KAJ1362701.1"/>
    </source>
</evidence>
<feature type="compositionally biased region" description="Basic and acidic residues" evidence="2">
    <location>
        <begin position="587"/>
        <end position="596"/>
    </location>
</feature>
<dbReference type="Proteomes" id="UP001196413">
    <property type="component" value="Unassembled WGS sequence"/>
</dbReference>
<protein>
    <submittedName>
        <fullName evidence="3">Uncharacterized protein</fullName>
    </submittedName>
</protein>
<keyword evidence="4" id="KW-1185">Reference proteome</keyword>
<keyword evidence="1" id="KW-0175">Coiled coil</keyword>
<reference evidence="3" key="1">
    <citation type="submission" date="2021-06" db="EMBL/GenBank/DDBJ databases">
        <title>Parelaphostrongylus tenuis whole genome reference sequence.</title>
        <authorList>
            <person name="Garwood T.J."/>
            <person name="Larsen P.A."/>
            <person name="Fountain-Jones N.M."/>
            <person name="Garbe J.R."/>
            <person name="Macchietto M.G."/>
            <person name="Kania S.A."/>
            <person name="Gerhold R.W."/>
            <person name="Richards J.E."/>
            <person name="Wolf T.M."/>
        </authorList>
    </citation>
    <scope>NUCLEOTIDE SEQUENCE</scope>
    <source>
        <strain evidence="3">MNPRO001-30</strain>
        <tissue evidence="3">Meninges</tissue>
    </source>
</reference>
<dbReference type="EMBL" id="JAHQIW010004522">
    <property type="protein sequence ID" value="KAJ1362701.1"/>
    <property type="molecule type" value="Genomic_DNA"/>
</dbReference>
<evidence type="ECO:0000256" key="2">
    <source>
        <dbReference type="SAM" id="MobiDB-lite"/>
    </source>
</evidence>
<sequence length="689" mass="76467">MENADHVDKVLDTISLHDGSLVVLEGEQISDSPSDQRLCSPSMLPTMKSGKENGQSIATGSINRSELPRVGVGKGKLREELDSYFRMKRRLYDLQLVLLQLKKRSASTPKQAEKFEKLFKAASEDYRNAVNQASSWLERRVPQKELLKFIKTRQRQLCAETEECANTIKKFLNSEITSAQKNSEDACSSLNEITRLQNGRRDSAVRINTEALNKSVDCDIWNLSARSMRRNLEARREQAEILNRSFEEMSKDIEKRTKESIAAQIIQYDRVIAERADLITQLDRISSQDKSLIPPEISTPRRDGVEPLDLAQLSSQASLSDDGRTSKSKLVASPVAANAQPTDQNEAEEGINCRSHSHSTVYEDSVSHLGDGDENESCQPCSEDTIFEDSQEKHVPDGFEKENPSRRTLDAAEILATLSHHVVIMPTSDSSKNDVEQSIGNVVEEMGSQKMAVNEATRFDSKREAPEAEKIMVGIDSDADAAILAKSVNIDDDKDQAEILPTLTNDERGSCGDASYTQENISVDVSFAEFHQSEAKGKLTITEKGGSLIVTSPVTVKEKRATDLSADLIPTSSPRSKVSQLELLSDGSHESTERSHSPQYQNYRQDTAMILGEAVHVTERIENADQTTETAAMFEEGDEKAIPNDFVSRGPIPAQKIHDLTRAEICDELSSSITQSLETTSPRRRSCML</sequence>
<feature type="compositionally biased region" description="Low complexity" evidence="2">
    <location>
        <begin position="308"/>
        <end position="320"/>
    </location>
</feature>
<gene>
    <name evidence="3" type="ORF">KIN20_022354</name>
</gene>
<accession>A0AAD5N7X6</accession>